<dbReference type="Gene3D" id="3.40.50.1240">
    <property type="entry name" value="Phosphoglycerate mutase-like"/>
    <property type="match status" value="1"/>
</dbReference>
<feature type="region of interest" description="Disordered" evidence="1">
    <location>
        <begin position="201"/>
        <end position="228"/>
    </location>
</feature>
<dbReference type="Proteomes" id="UP000327013">
    <property type="component" value="Unassembled WGS sequence"/>
</dbReference>
<gene>
    <name evidence="2" type="ORF">FH972_023224</name>
</gene>
<dbReference type="EMBL" id="VIBQ01000013">
    <property type="protein sequence ID" value="KAB8346178.1"/>
    <property type="molecule type" value="Genomic_DNA"/>
</dbReference>
<keyword evidence="3" id="KW-1185">Reference proteome</keyword>
<reference evidence="2 3" key="1">
    <citation type="submission" date="2019-06" db="EMBL/GenBank/DDBJ databases">
        <title>A chromosomal-level reference genome of Carpinus fangiana (Coryloideae, Betulaceae).</title>
        <authorList>
            <person name="Yang X."/>
            <person name="Wang Z."/>
            <person name="Zhang L."/>
            <person name="Hao G."/>
            <person name="Liu J."/>
            <person name="Yang Y."/>
        </authorList>
    </citation>
    <scope>NUCLEOTIDE SEQUENCE [LARGE SCALE GENOMIC DNA]</scope>
    <source>
        <strain evidence="2">Cfa_2016G</strain>
        <tissue evidence="2">Leaf</tissue>
    </source>
</reference>
<dbReference type="OrthoDB" id="354304at2759"/>
<proteinExistence type="predicted"/>
<feature type="compositionally biased region" description="Polar residues" evidence="1">
    <location>
        <begin position="145"/>
        <end position="163"/>
    </location>
</feature>
<protein>
    <submittedName>
        <fullName evidence="2">Uncharacterized protein</fullName>
    </submittedName>
</protein>
<sequence>METKESMSLRADSFLDTHLVPLLTNTSPEAPLVVAVVSHGMLLSSLWRAILKRQQRSSVTLAADVLRDHGNVSIEHLGGWSNTAYLELLFHPRSPVVDPSEALRPKSNGDCAPVTSAGQSTAPNYLDTVSNAAVTAPGELRTGKATATGNEPNTRTGACSTSPTDGLLDIEGVAMSAKPPSFQITILAVNSTVHLKGLKRTRGGVGSAQHDEKQRSLHSFFGKKQKTG</sequence>
<dbReference type="InterPro" id="IPR029033">
    <property type="entry name" value="His_PPase_superfam"/>
</dbReference>
<dbReference type="AlphaFoldDB" id="A0A5N6KV71"/>
<comment type="caution">
    <text evidence="2">The sequence shown here is derived from an EMBL/GenBank/DDBJ whole genome shotgun (WGS) entry which is preliminary data.</text>
</comment>
<feature type="region of interest" description="Disordered" evidence="1">
    <location>
        <begin position="100"/>
        <end position="123"/>
    </location>
</feature>
<feature type="region of interest" description="Disordered" evidence="1">
    <location>
        <begin position="142"/>
        <end position="163"/>
    </location>
</feature>
<evidence type="ECO:0000313" key="3">
    <source>
        <dbReference type="Proteomes" id="UP000327013"/>
    </source>
</evidence>
<evidence type="ECO:0000313" key="2">
    <source>
        <dbReference type="EMBL" id="KAB8346178.1"/>
    </source>
</evidence>
<evidence type="ECO:0000256" key="1">
    <source>
        <dbReference type="SAM" id="MobiDB-lite"/>
    </source>
</evidence>
<organism evidence="2 3">
    <name type="scientific">Carpinus fangiana</name>
    <dbReference type="NCBI Taxonomy" id="176857"/>
    <lineage>
        <taxon>Eukaryota</taxon>
        <taxon>Viridiplantae</taxon>
        <taxon>Streptophyta</taxon>
        <taxon>Embryophyta</taxon>
        <taxon>Tracheophyta</taxon>
        <taxon>Spermatophyta</taxon>
        <taxon>Magnoliopsida</taxon>
        <taxon>eudicotyledons</taxon>
        <taxon>Gunneridae</taxon>
        <taxon>Pentapetalae</taxon>
        <taxon>rosids</taxon>
        <taxon>fabids</taxon>
        <taxon>Fagales</taxon>
        <taxon>Betulaceae</taxon>
        <taxon>Carpinus</taxon>
    </lineage>
</organism>
<name>A0A5N6KV71_9ROSI</name>
<accession>A0A5N6KV71</accession>